<evidence type="ECO:0000256" key="9">
    <source>
        <dbReference type="ARBA" id="ARBA00023224"/>
    </source>
</evidence>
<comment type="subcellular location">
    <subcellularLocation>
        <location evidence="1">Membrane</location>
    </subcellularLocation>
</comment>
<accession>A0A7J8EDR9</accession>
<dbReference type="GO" id="GO:0004965">
    <property type="term" value="F:G protein-coupled GABA receptor activity"/>
    <property type="evidence" value="ECO:0007669"/>
    <property type="project" value="InterPro"/>
</dbReference>
<dbReference type="GO" id="GO:0007214">
    <property type="term" value="P:gamma-aminobutyric acid signaling pathway"/>
    <property type="evidence" value="ECO:0007669"/>
    <property type="project" value="TreeGrafter"/>
</dbReference>
<evidence type="ECO:0000256" key="6">
    <source>
        <dbReference type="ARBA" id="ARBA00023136"/>
    </source>
</evidence>
<dbReference type="AlphaFoldDB" id="A0A7J8EDR9"/>
<keyword evidence="5" id="KW-0297">G-protein coupled receptor</keyword>
<evidence type="ECO:0000256" key="3">
    <source>
        <dbReference type="ARBA" id="ARBA00022729"/>
    </source>
</evidence>
<dbReference type="PANTHER" id="PTHR10519:SF74">
    <property type="entry name" value="GAMMA-AMINOBUTYRIC ACID TYPE B RECEPTOR SUBUNIT 2"/>
    <property type="match status" value="1"/>
</dbReference>
<dbReference type="SUPFAM" id="SSF53822">
    <property type="entry name" value="Periplasmic binding protein-like I"/>
    <property type="match status" value="1"/>
</dbReference>
<evidence type="ECO:0000256" key="7">
    <source>
        <dbReference type="ARBA" id="ARBA00023170"/>
    </source>
</evidence>
<sequence length="219" mass="25281">MAAKVFCCAYDENVYGSKYQWIIPGWYEPFWWEQVHTEANSSRCLRKNLLTAMEGYIGVDFEPLSSKQIKTISGKTPQQYEREYNNKRSGVGPSKFHGYAYDGIWVIAKTLQRAMETLHASSRHQRIQDFNYTDHTLGRIILNAMNETNFFGVTWKRTDEKEARATAGMLVPTTAVSAQREPSGFEAQFKRKIIRPAFRPVMIEKGEIKDILLMQLLPI</sequence>
<proteinExistence type="predicted"/>
<evidence type="ECO:0000256" key="8">
    <source>
        <dbReference type="ARBA" id="ARBA00023180"/>
    </source>
</evidence>
<dbReference type="Pfam" id="PF01094">
    <property type="entry name" value="ANF_receptor"/>
    <property type="match status" value="1"/>
</dbReference>
<keyword evidence="12" id="KW-1185">Reference proteome</keyword>
<dbReference type="PANTHER" id="PTHR10519">
    <property type="entry name" value="GABA-B RECEPTOR"/>
    <property type="match status" value="1"/>
</dbReference>
<keyword evidence="8" id="KW-0325">Glycoprotein</keyword>
<protein>
    <submittedName>
        <fullName evidence="11">Gamma-aminobutyric acid type B receptor subunit 2</fullName>
    </submittedName>
</protein>
<evidence type="ECO:0000259" key="10">
    <source>
        <dbReference type="Pfam" id="PF01094"/>
    </source>
</evidence>
<keyword evidence="6" id="KW-0472">Membrane</keyword>
<dbReference type="Gene3D" id="3.40.50.2300">
    <property type="match status" value="1"/>
</dbReference>
<evidence type="ECO:0000256" key="4">
    <source>
        <dbReference type="ARBA" id="ARBA00022989"/>
    </source>
</evidence>
<keyword evidence="9" id="KW-0807">Transducer</keyword>
<dbReference type="InterPro" id="IPR028082">
    <property type="entry name" value="Peripla_BP_I"/>
</dbReference>
<keyword evidence="3" id="KW-0732">Signal</keyword>
<feature type="domain" description="Receptor ligand binding region" evidence="10">
    <location>
        <begin position="2"/>
        <end position="154"/>
    </location>
</feature>
<dbReference type="PRINTS" id="PR01176">
    <property type="entry name" value="GABABRECEPTR"/>
</dbReference>
<keyword evidence="7 11" id="KW-0675">Receptor</keyword>
<dbReference type="InterPro" id="IPR001828">
    <property type="entry name" value="ANF_lig-bd_rcpt"/>
</dbReference>
<dbReference type="Proteomes" id="UP000550707">
    <property type="component" value="Unassembled WGS sequence"/>
</dbReference>
<comment type="caution">
    <text evidence="11">The sequence shown here is derived from an EMBL/GenBank/DDBJ whole genome shotgun (WGS) entry which is preliminary data.</text>
</comment>
<evidence type="ECO:0000256" key="1">
    <source>
        <dbReference type="ARBA" id="ARBA00004370"/>
    </source>
</evidence>
<evidence type="ECO:0000256" key="5">
    <source>
        <dbReference type="ARBA" id="ARBA00023040"/>
    </source>
</evidence>
<dbReference type="PRINTS" id="PR01178">
    <property type="entry name" value="GABAB2RECPTR"/>
</dbReference>
<organism evidence="11 12">
    <name type="scientific">Molossus molossus</name>
    <name type="common">Pallas' mastiff bat</name>
    <name type="synonym">Vespertilio molossus</name>
    <dbReference type="NCBI Taxonomy" id="27622"/>
    <lineage>
        <taxon>Eukaryota</taxon>
        <taxon>Metazoa</taxon>
        <taxon>Chordata</taxon>
        <taxon>Craniata</taxon>
        <taxon>Vertebrata</taxon>
        <taxon>Euteleostomi</taxon>
        <taxon>Mammalia</taxon>
        <taxon>Eutheria</taxon>
        <taxon>Laurasiatheria</taxon>
        <taxon>Chiroptera</taxon>
        <taxon>Yangochiroptera</taxon>
        <taxon>Molossidae</taxon>
        <taxon>Molossus</taxon>
    </lineage>
</organism>
<reference evidence="11 12" key="1">
    <citation type="journal article" date="2020" name="Nature">
        <title>Six reference-quality genomes reveal evolution of bat adaptations.</title>
        <authorList>
            <person name="Jebb D."/>
            <person name="Huang Z."/>
            <person name="Pippel M."/>
            <person name="Hughes G.M."/>
            <person name="Lavrichenko K."/>
            <person name="Devanna P."/>
            <person name="Winkler S."/>
            <person name="Jermiin L.S."/>
            <person name="Skirmuntt E.C."/>
            <person name="Katzourakis A."/>
            <person name="Burkitt-Gray L."/>
            <person name="Ray D.A."/>
            <person name="Sullivan K.A.M."/>
            <person name="Roscito J.G."/>
            <person name="Kirilenko B.M."/>
            <person name="Davalos L.M."/>
            <person name="Corthals A.P."/>
            <person name="Power M.L."/>
            <person name="Jones G."/>
            <person name="Ransome R.D."/>
            <person name="Dechmann D.K.N."/>
            <person name="Locatelli A.G."/>
            <person name="Puechmaille S.J."/>
            <person name="Fedrigo O."/>
            <person name="Jarvis E.D."/>
            <person name="Hiller M."/>
            <person name="Vernes S.C."/>
            <person name="Myers E.W."/>
            <person name="Teeling E.C."/>
        </authorList>
    </citation>
    <scope>NUCLEOTIDE SEQUENCE [LARGE SCALE GENOMIC DNA]</scope>
    <source>
        <strain evidence="11">MMolMol1</strain>
        <tissue evidence="11">Muscle</tissue>
    </source>
</reference>
<gene>
    <name evidence="11" type="ORF">HJG59_005418</name>
</gene>
<dbReference type="InterPro" id="IPR002455">
    <property type="entry name" value="GPCR3_GABA-B"/>
</dbReference>
<dbReference type="EMBL" id="JACASF010000014">
    <property type="protein sequence ID" value="KAF6433461.1"/>
    <property type="molecule type" value="Genomic_DNA"/>
</dbReference>
<name>A0A7J8EDR9_MOLMO</name>
<dbReference type="GO" id="GO:0038039">
    <property type="term" value="C:G protein-coupled receptor heterodimeric complex"/>
    <property type="evidence" value="ECO:0007669"/>
    <property type="project" value="TreeGrafter"/>
</dbReference>
<dbReference type="InterPro" id="IPR002457">
    <property type="entry name" value="GPCR_3_GABA_rcpt_B2"/>
</dbReference>
<evidence type="ECO:0000313" key="12">
    <source>
        <dbReference type="Proteomes" id="UP000550707"/>
    </source>
</evidence>
<evidence type="ECO:0000313" key="11">
    <source>
        <dbReference type="EMBL" id="KAF6433461.1"/>
    </source>
</evidence>
<evidence type="ECO:0000256" key="2">
    <source>
        <dbReference type="ARBA" id="ARBA00022692"/>
    </source>
</evidence>
<keyword evidence="2" id="KW-0812">Transmembrane</keyword>
<keyword evidence="4" id="KW-1133">Transmembrane helix</keyword>